<organism evidence="2 3">
    <name type="scientific">Micromonospora sonneratiae</name>
    <dbReference type="NCBI Taxonomy" id="1184706"/>
    <lineage>
        <taxon>Bacteria</taxon>
        <taxon>Bacillati</taxon>
        <taxon>Actinomycetota</taxon>
        <taxon>Actinomycetes</taxon>
        <taxon>Micromonosporales</taxon>
        <taxon>Micromonosporaceae</taxon>
        <taxon>Micromonospora</taxon>
    </lineage>
</organism>
<protein>
    <recommendedName>
        <fullName evidence="4">Mannosyl-glycoprotein endo-beta-N-acetylglucosaminidase</fullName>
    </recommendedName>
</protein>
<feature type="compositionally biased region" description="Basic and acidic residues" evidence="1">
    <location>
        <begin position="69"/>
        <end position="79"/>
    </location>
</feature>
<sequence>MKDTFSRMLPAITQTKSRRAVLAVAGVALLGGLAASPLLDPSPINPVPSGVNQDAASALNLAVGNDQRAGVDRSEDRPAGADPGAGTPSSEAAGADSEAARADQATETPSREELIPHGTQGMQSRTPLSQEQLDNAKTIVTTAREMGLPERAAVIGVATSLQESKLNNYGHLGALNDHDSQGLFQQRPSTGWGTVEQITNPKYSATAFYEGLRRVPGWQDMALTDAAQTVQVSAYPFAYAQWEEQAADIVRDTWTR</sequence>
<feature type="compositionally biased region" description="Polar residues" evidence="1">
    <location>
        <begin position="120"/>
        <end position="130"/>
    </location>
</feature>
<evidence type="ECO:0000256" key="1">
    <source>
        <dbReference type="SAM" id="MobiDB-lite"/>
    </source>
</evidence>
<evidence type="ECO:0000313" key="2">
    <source>
        <dbReference type="EMBL" id="MFD1321718.1"/>
    </source>
</evidence>
<proteinExistence type="predicted"/>
<keyword evidence="3" id="KW-1185">Reference proteome</keyword>
<evidence type="ECO:0008006" key="4">
    <source>
        <dbReference type="Google" id="ProtNLM"/>
    </source>
</evidence>
<name>A0ABW3YDA0_9ACTN</name>
<dbReference type="Proteomes" id="UP001597260">
    <property type="component" value="Unassembled WGS sequence"/>
</dbReference>
<evidence type="ECO:0000313" key="3">
    <source>
        <dbReference type="Proteomes" id="UP001597260"/>
    </source>
</evidence>
<dbReference type="RefSeq" id="WP_377569964.1">
    <property type="nucleotide sequence ID" value="NZ_JBHTMP010000014.1"/>
</dbReference>
<reference evidence="3" key="1">
    <citation type="journal article" date="2019" name="Int. J. Syst. Evol. Microbiol.">
        <title>The Global Catalogue of Microorganisms (GCM) 10K type strain sequencing project: providing services to taxonomists for standard genome sequencing and annotation.</title>
        <authorList>
            <consortium name="The Broad Institute Genomics Platform"/>
            <consortium name="The Broad Institute Genome Sequencing Center for Infectious Disease"/>
            <person name="Wu L."/>
            <person name="Ma J."/>
        </authorList>
    </citation>
    <scope>NUCLEOTIDE SEQUENCE [LARGE SCALE GENOMIC DNA]</scope>
    <source>
        <strain evidence="3">JCM 31037</strain>
    </source>
</reference>
<gene>
    <name evidence="2" type="ORF">ACFQ4H_11525</name>
</gene>
<feature type="compositionally biased region" description="Low complexity" evidence="1">
    <location>
        <begin position="89"/>
        <end position="105"/>
    </location>
</feature>
<comment type="caution">
    <text evidence="2">The sequence shown here is derived from an EMBL/GenBank/DDBJ whole genome shotgun (WGS) entry which is preliminary data.</text>
</comment>
<dbReference type="EMBL" id="JBHTMP010000014">
    <property type="protein sequence ID" value="MFD1321718.1"/>
    <property type="molecule type" value="Genomic_DNA"/>
</dbReference>
<accession>A0ABW3YDA0</accession>
<feature type="region of interest" description="Disordered" evidence="1">
    <location>
        <begin position="66"/>
        <end position="130"/>
    </location>
</feature>